<gene>
    <name evidence="2" type="ORF">F5147DRAFT_655359</name>
</gene>
<evidence type="ECO:0000313" key="3">
    <source>
        <dbReference type="Proteomes" id="UP000823399"/>
    </source>
</evidence>
<dbReference type="OrthoDB" id="3250313at2759"/>
<proteinExistence type="predicted"/>
<protein>
    <submittedName>
        <fullName evidence="2">Uncharacterized protein</fullName>
    </submittedName>
</protein>
<feature type="compositionally biased region" description="Pro residues" evidence="1">
    <location>
        <begin position="22"/>
        <end position="34"/>
    </location>
</feature>
<feature type="region of interest" description="Disordered" evidence="1">
    <location>
        <begin position="815"/>
        <end position="841"/>
    </location>
</feature>
<reference evidence="2" key="1">
    <citation type="journal article" date="2020" name="New Phytol.">
        <title>Comparative genomics reveals dynamic genome evolution in host specialist ectomycorrhizal fungi.</title>
        <authorList>
            <person name="Lofgren L.A."/>
            <person name="Nguyen N.H."/>
            <person name="Vilgalys R."/>
            <person name="Ruytinx J."/>
            <person name="Liao H.L."/>
            <person name="Branco S."/>
            <person name="Kuo A."/>
            <person name="LaButti K."/>
            <person name="Lipzen A."/>
            <person name="Andreopoulos W."/>
            <person name="Pangilinan J."/>
            <person name="Riley R."/>
            <person name="Hundley H."/>
            <person name="Na H."/>
            <person name="Barry K."/>
            <person name="Grigoriev I.V."/>
            <person name="Stajich J.E."/>
            <person name="Kennedy P.G."/>
        </authorList>
    </citation>
    <scope>NUCLEOTIDE SEQUENCE</scope>
    <source>
        <strain evidence="2">FC423</strain>
    </source>
</reference>
<feature type="region of interest" description="Disordered" evidence="1">
    <location>
        <begin position="1"/>
        <end position="41"/>
    </location>
</feature>
<dbReference type="RefSeq" id="XP_041289865.1">
    <property type="nucleotide sequence ID" value="XM_041433967.1"/>
</dbReference>
<feature type="compositionally biased region" description="Low complexity" evidence="1">
    <location>
        <begin position="416"/>
        <end position="441"/>
    </location>
</feature>
<feature type="compositionally biased region" description="Low complexity" evidence="1">
    <location>
        <begin position="1"/>
        <end position="17"/>
    </location>
</feature>
<dbReference type="PANTHER" id="PTHR13491">
    <property type="entry name" value="ZCCHC10 PROTEIN"/>
    <property type="match status" value="1"/>
</dbReference>
<feature type="region of interest" description="Disordered" evidence="1">
    <location>
        <begin position="359"/>
        <end position="460"/>
    </location>
</feature>
<accession>A0A9P7F0Q4</accession>
<evidence type="ECO:0000256" key="1">
    <source>
        <dbReference type="SAM" id="MobiDB-lite"/>
    </source>
</evidence>
<dbReference type="GeneID" id="64696226"/>
<sequence length="841" mass="94320">METSNPAPDDMAPPVVALSSPLPDPDATPTPAPEPNTDDPNAYIEKLFRNWAKNLRLAFLNSHLSTYRERVNQGRLRAKDYAHEVMQEYFKQYHWKLKVSDEPLEHGPLQMEPEESLSPVELAQKSQKVLAMQKAITSWLDYCAKSPKKLFVHRGKPENNEWTRLLSQLSAHQRWSKDHFETEVKSRFLKKWRKARLPKEKMAAFRDQITCKRFKKLSKEEQRDWRDKAQAEGKAAVKEWNDRLEAPLSTSPLDRQVALDNLATFAGPILSGMSETLGMHVSLLVGGPEPRKQGKITVVSMHEGVDLNLKPCNWQTQDKAKFKMVTKHFQDYLSHAYSKQDCDSRRLLDDLNNLFTITDEGDQSDAQEDREDHQANKPTKAKYRSHQTKSKQKGTKRARTSRRKPSKPSEMDKSSSESSSTSSSSSSSSSSSGSASSSSTDTDSEEEHHRSNKVLPFSPPKGHYGVTYFNPHHKAAALARLNVRRSDCTSEVSARASEMLDDTEEIDQLDESTADTPIDDAEISTDRPPVPPAITSTVIVEPPLDNIIARPTFNDNTIDPRLREDSGMAVDQPPAPPAEILGQGLREPVDDHIIDETPSAERDIEGAVDDHDTTTWDKHTVNSNKTANASHDGNISLSLPALPPSPPWFNNLFQQLMNPAPASPRVIQLFEKLVCLEDASGFANEKAALGCEHCPVEVHWWISRGRKGKPTIPDLNAFMLQWWSWWITLQPEWRKCQAPTLMTSAILPRTDDGNWDTLNKPGANGMLSVVATLKWWADGADGKGYKDSRWEDAADDVVWVLDRLIATRSMSKSVASSGSKKQGRSDTLANASSSKRTCNWP</sequence>
<feature type="compositionally biased region" description="Acidic residues" evidence="1">
    <location>
        <begin position="359"/>
        <end position="369"/>
    </location>
</feature>
<evidence type="ECO:0000313" key="2">
    <source>
        <dbReference type="EMBL" id="KAG2101387.1"/>
    </source>
</evidence>
<dbReference type="InterPro" id="IPR039715">
    <property type="entry name" value="ZCCHC10"/>
</dbReference>
<organism evidence="2 3">
    <name type="scientific">Suillus discolor</name>
    <dbReference type="NCBI Taxonomy" id="1912936"/>
    <lineage>
        <taxon>Eukaryota</taxon>
        <taxon>Fungi</taxon>
        <taxon>Dikarya</taxon>
        <taxon>Basidiomycota</taxon>
        <taxon>Agaricomycotina</taxon>
        <taxon>Agaricomycetes</taxon>
        <taxon>Agaricomycetidae</taxon>
        <taxon>Boletales</taxon>
        <taxon>Suillineae</taxon>
        <taxon>Suillaceae</taxon>
        <taxon>Suillus</taxon>
    </lineage>
</organism>
<comment type="caution">
    <text evidence="2">The sequence shown here is derived from an EMBL/GenBank/DDBJ whole genome shotgun (WGS) entry which is preliminary data.</text>
</comment>
<name>A0A9P7F0Q4_9AGAM</name>
<feature type="compositionally biased region" description="Basic residues" evidence="1">
    <location>
        <begin position="379"/>
        <end position="406"/>
    </location>
</feature>
<feature type="compositionally biased region" description="Polar residues" evidence="1">
    <location>
        <begin position="825"/>
        <end position="841"/>
    </location>
</feature>
<dbReference type="Proteomes" id="UP000823399">
    <property type="component" value="Unassembled WGS sequence"/>
</dbReference>
<dbReference type="EMBL" id="JABBWM010000051">
    <property type="protein sequence ID" value="KAG2101387.1"/>
    <property type="molecule type" value="Genomic_DNA"/>
</dbReference>
<dbReference type="AlphaFoldDB" id="A0A9P7F0Q4"/>
<keyword evidence="3" id="KW-1185">Reference proteome</keyword>
<dbReference type="PANTHER" id="PTHR13491:SF0">
    <property type="entry name" value="ZINC FINGER CCHC DOMAIN-CONTAINING PROTEIN 10"/>
    <property type="match status" value="1"/>
</dbReference>